<feature type="transmembrane region" description="Helical" evidence="1">
    <location>
        <begin position="21"/>
        <end position="42"/>
    </location>
</feature>
<reference evidence="2" key="1">
    <citation type="submission" date="2021-11" db="EMBL/GenBank/DDBJ databases">
        <title>The first genome sequence of unculturable Mycoplasma faucium obtained by de novo assembly of metagenomic reads.</title>
        <authorList>
            <person name="Sabat A.J."/>
            <person name="Bathoorn E."/>
            <person name="Akkerboom V."/>
            <person name="Friedrich A.W."/>
        </authorList>
    </citation>
    <scope>NUCLEOTIDE SEQUENCE [LARGE SCALE GENOMIC DNA]</scope>
    <source>
        <strain evidence="2">UMCG-MFM1</strain>
    </source>
</reference>
<keyword evidence="1" id="KW-0812">Transmembrane</keyword>
<accession>A0ABZ2TLK8</accession>
<evidence type="ECO:0000313" key="3">
    <source>
        <dbReference type="Proteomes" id="UP001622612"/>
    </source>
</evidence>
<dbReference type="RefSeq" id="WP_405311741.1">
    <property type="nucleotide sequence ID" value="NZ_CP088155.1"/>
</dbReference>
<keyword evidence="1" id="KW-0472">Membrane</keyword>
<dbReference type="Proteomes" id="UP001622612">
    <property type="component" value="Chromosome"/>
</dbReference>
<name>A0ABZ2TLK8_9BACT</name>
<organism evidence="2 3">
    <name type="scientific">Metamycoplasma faucium</name>
    <dbReference type="NCBI Taxonomy" id="56142"/>
    <lineage>
        <taxon>Bacteria</taxon>
        <taxon>Bacillati</taxon>
        <taxon>Mycoplasmatota</taxon>
        <taxon>Mycoplasmoidales</taxon>
        <taxon>Metamycoplasmataceae</taxon>
        <taxon>Metamycoplasma</taxon>
    </lineage>
</organism>
<dbReference type="NCBIfam" id="NF045830">
    <property type="entry name" value="MYPU_1760_HExxH"/>
    <property type="match status" value="1"/>
</dbReference>
<proteinExistence type="predicted"/>
<sequence>MESNSSNSKVHSKNKRLKSKWSYFLIPTTIIPIAIITTYFLLNNNKKKDYAKETFNNINPIYYNKKYDEKGNISRNYKYGNLSFVEYPYGKDSNGNYLYFLGKEGLKKFAEEFYKRANFGPEINEITNVYVNKYWENINDKNLNGFYNPNSREISLYIKNIIRDKNNRVKNWNNIKIEYKIEMILPTLIHEYYHHVANVYNNSGSVKDKNYTQELYNKLANLNNYKNIDLINKTYTNNKRFLKQFMDALSYNKDFEKYLASKDVFNENNSLFKHFSTAELFRIANYEDPYDINKLNNLNSNRYYFNNSKFNPLKFTEPINEGKITYLYSFEELIPRELMKMTYATSNIIDKRTYNFEGMLYFKKSNGIFTSAYGEDILRNISLKKKNENHHNINENLQIASPNWVFDDELKKYINQNKEEIFSGLKENEKLKQLFKSFLDLFGYDLPISYFSFSKLNNYDFGTLGGYLNFQKEYLNKKHYLAFENIDTKEKYYLNINIIKSNFIAKKRWNSYIEEQNWTPSTLLKYKEKFTYISNPFHIKNFKKLFNNKFNVYHWIDKNNDNNMDDYEKTLLNNSESYENQNNIMRSIINTRKPFEIEQNMKALNNSYIFQISRDSSKEFSYSFNKYEY</sequence>
<keyword evidence="3" id="KW-1185">Reference proteome</keyword>
<gene>
    <name evidence="2" type="ORF">LQ356_00390</name>
</gene>
<evidence type="ECO:0000313" key="2">
    <source>
        <dbReference type="EMBL" id="WYM97342.1"/>
    </source>
</evidence>
<evidence type="ECO:0000256" key="1">
    <source>
        <dbReference type="SAM" id="Phobius"/>
    </source>
</evidence>
<dbReference type="InterPro" id="IPR054786">
    <property type="entry name" value="MYPU_1760-like"/>
</dbReference>
<dbReference type="EMBL" id="CP088155">
    <property type="protein sequence ID" value="WYM97342.1"/>
    <property type="molecule type" value="Genomic_DNA"/>
</dbReference>
<protein>
    <submittedName>
        <fullName evidence="2">Uncharacterized protein</fullName>
    </submittedName>
</protein>
<keyword evidence="1" id="KW-1133">Transmembrane helix</keyword>